<dbReference type="PROSITE" id="PS51782">
    <property type="entry name" value="LYSM"/>
    <property type="match status" value="2"/>
</dbReference>
<dbReference type="CDD" id="cd00118">
    <property type="entry name" value="LysM"/>
    <property type="match status" value="2"/>
</dbReference>
<keyword evidence="2" id="KW-0812">Transmembrane</keyword>
<name>A0A1R3L684_ASPOF</name>
<evidence type="ECO:0000313" key="4">
    <source>
        <dbReference type="EMBL" id="ONK55114.1"/>
    </source>
</evidence>
<dbReference type="InterPro" id="IPR018392">
    <property type="entry name" value="LysM"/>
</dbReference>
<proteinExistence type="predicted"/>
<evidence type="ECO:0000256" key="2">
    <source>
        <dbReference type="SAM" id="Phobius"/>
    </source>
</evidence>
<dbReference type="Pfam" id="PF01476">
    <property type="entry name" value="LysM"/>
    <property type="match status" value="2"/>
</dbReference>
<gene>
    <name evidence="4" type="ORF">A4U43_UnF7460</name>
</gene>
<dbReference type="SUPFAM" id="SSF54106">
    <property type="entry name" value="LysM domain"/>
    <property type="match status" value="2"/>
</dbReference>
<organism evidence="4 5">
    <name type="scientific">Asparagus officinalis</name>
    <name type="common">Garden asparagus</name>
    <dbReference type="NCBI Taxonomy" id="4686"/>
    <lineage>
        <taxon>Eukaryota</taxon>
        <taxon>Viridiplantae</taxon>
        <taxon>Streptophyta</taxon>
        <taxon>Embryophyta</taxon>
        <taxon>Tracheophyta</taxon>
        <taxon>Spermatophyta</taxon>
        <taxon>Magnoliopsida</taxon>
        <taxon>Liliopsida</taxon>
        <taxon>Asparagales</taxon>
        <taxon>Asparagaceae</taxon>
        <taxon>Asparagoideae</taxon>
        <taxon>Asparagus</taxon>
    </lineage>
</organism>
<dbReference type="Gene3D" id="3.10.350.10">
    <property type="entry name" value="LysM domain"/>
    <property type="match status" value="2"/>
</dbReference>
<keyword evidence="2" id="KW-0472">Membrane</keyword>
<dbReference type="PANTHER" id="PTHR33734:SF11">
    <property type="entry name" value="LYSM DOMAIN-CONTAINING GPI-ANCHORED PROTEIN 2"/>
    <property type="match status" value="1"/>
</dbReference>
<feature type="compositionally biased region" description="Pro residues" evidence="1">
    <location>
        <begin position="48"/>
        <end position="60"/>
    </location>
</feature>
<evidence type="ECO:0000259" key="3">
    <source>
        <dbReference type="PROSITE" id="PS51782"/>
    </source>
</evidence>
<feature type="transmembrane region" description="Helical" evidence="2">
    <location>
        <begin position="376"/>
        <end position="399"/>
    </location>
</feature>
<accession>A0A1R3L684</accession>
<dbReference type="PANTHER" id="PTHR33734">
    <property type="entry name" value="LYSM DOMAIN-CONTAINING GPI-ANCHORED PROTEIN 2"/>
    <property type="match status" value="1"/>
</dbReference>
<dbReference type="InterPro" id="IPR036779">
    <property type="entry name" value="LysM_dom_sf"/>
</dbReference>
<reference evidence="5" key="1">
    <citation type="journal article" date="2017" name="Nat. Commun.">
        <title>The asparagus genome sheds light on the origin and evolution of a young Y chromosome.</title>
        <authorList>
            <person name="Harkess A."/>
            <person name="Zhou J."/>
            <person name="Xu C."/>
            <person name="Bowers J.E."/>
            <person name="Van der Hulst R."/>
            <person name="Ayyampalayam S."/>
            <person name="Mercati F."/>
            <person name="Riccardi P."/>
            <person name="McKain M.R."/>
            <person name="Kakrana A."/>
            <person name="Tang H."/>
            <person name="Ray J."/>
            <person name="Groenendijk J."/>
            <person name="Arikit S."/>
            <person name="Mathioni S.M."/>
            <person name="Nakano M."/>
            <person name="Shan H."/>
            <person name="Telgmann-Rauber A."/>
            <person name="Kanno A."/>
            <person name="Yue Z."/>
            <person name="Chen H."/>
            <person name="Li W."/>
            <person name="Chen Y."/>
            <person name="Xu X."/>
            <person name="Zhang Y."/>
            <person name="Luo S."/>
            <person name="Chen H."/>
            <person name="Gao J."/>
            <person name="Mao Z."/>
            <person name="Pires J.C."/>
            <person name="Luo M."/>
            <person name="Kudrna D."/>
            <person name="Wing R.A."/>
            <person name="Meyers B.C."/>
            <person name="Yi K."/>
            <person name="Kong H."/>
            <person name="Lavrijsen P."/>
            <person name="Sunseri F."/>
            <person name="Falavigna A."/>
            <person name="Ye Y."/>
            <person name="Leebens-Mack J.H."/>
            <person name="Chen G."/>
        </authorList>
    </citation>
    <scope>NUCLEOTIDE SEQUENCE [LARGE SCALE GENOMIC DNA]</scope>
    <source>
        <strain evidence="5">cv. DH0086</strain>
    </source>
</reference>
<sequence>MVYSKNENTTTVPKQKNPTPKHRQLHSKPIIFSSKYFKNHHQRDELLSPPPLSPPPPPPNLRTRQVHLHQPLKVHVSLPNRLHNPKRHNPPPHQIPLPNQIPPFSPRRNPIPTPSPLHSVRGAHYPGRLRLPTALTEGYWVRTACARGPVYKVKAGDGLDSIARNVFNGFVTYQEIASASNITDPNLIVVGQGLVIPLPCSCDDAEGERVLHYGHVAGKGSSLEGIGSEFGVSGEVLMRVNGLKDPKELQAGQVLDVPLRACSSSISSTSIDHDLRVPNGSYILTANNCVQCGCSSDSWQLDCKPTKGINSGSCPAAKCDNMDMGNSTSISVCERSVCSYAGYNKTAIFTNLTTQSLCDNGGAPGPLPSGGSAPRLGMLGLNGMGLLIFLQMALILVCAL</sequence>
<evidence type="ECO:0000256" key="1">
    <source>
        <dbReference type="SAM" id="MobiDB-lite"/>
    </source>
</evidence>
<protein>
    <recommendedName>
        <fullName evidence="3">LysM domain-containing protein</fullName>
    </recommendedName>
</protein>
<keyword evidence="5" id="KW-1185">Reference proteome</keyword>
<dbReference type="SMART" id="SM00257">
    <property type="entry name" value="LysM"/>
    <property type="match status" value="2"/>
</dbReference>
<dbReference type="Gramene" id="ONK55114">
    <property type="protein sequence ID" value="ONK55114"/>
    <property type="gene ID" value="A4U43_UnF7460"/>
</dbReference>
<feature type="compositionally biased region" description="Polar residues" evidence="1">
    <location>
        <begin position="1"/>
        <end position="18"/>
    </location>
</feature>
<dbReference type="EMBL" id="KV863766">
    <property type="protein sequence ID" value="ONK55114.1"/>
    <property type="molecule type" value="Genomic_DNA"/>
</dbReference>
<dbReference type="Proteomes" id="UP000243459">
    <property type="component" value="Unassembled WGS sequence"/>
</dbReference>
<feature type="region of interest" description="Disordered" evidence="1">
    <location>
        <begin position="1"/>
        <end position="63"/>
    </location>
</feature>
<feature type="domain" description="LysM" evidence="3">
    <location>
        <begin position="149"/>
        <end position="196"/>
    </location>
</feature>
<evidence type="ECO:0000313" key="5">
    <source>
        <dbReference type="Proteomes" id="UP000243459"/>
    </source>
</evidence>
<dbReference type="AlphaFoldDB" id="A0A1R3L684"/>
<feature type="domain" description="LysM" evidence="3">
    <location>
        <begin position="213"/>
        <end position="257"/>
    </location>
</feature>
<keyword evidence="2" id="KW-1133">Transmembrane helix</keyword>